<proteinExistence type="predicted"/>
<sequence length="53" mass="6371">MSPYVRLRRCTVIKIVRNCAWGDITSRRRDRRNFDDLFFSTTRVSKRYISGNS</sequence>
<evidence type="ECO:0000313" key="2">
    <source>
        <dbReference type="Proteomes" id="UP000197138"/>
    </source>
</evidence>
<dbReference type="Proteomes" id="UP000197138">
    <property type="component" value="Unassembled WGS sequence"/>
</dbReference>
<reference evidence="2" key="1">
    <citation type="journal article" date="2017" name="Plant J.">
        <title>The pomegranate (Punica granatum L.) genome and the genomics of punicalagin biosynthesis.</title>
        <authorList>
            <person name="Qin G."/>
            <person name="Xu C."/>
            <person name="Ming R."/>
            <person name="Tang H."/>
            <person name="Guyot R."/>
            <person name="Kramer E.M."/>
            <person name="Hu Y."/>
            <person name="Yi X."/>
            <person name="Qi Y."/>
            <person name="Xu X."/>
            <person name="Gao Z."/>
            <person name="Pan H."/>
            <person name="Jian J."/>
            <person name="Tian Y."/>
            <person name="Yue Z."/>
            <person name="Xu Y."/>
        </authorList>
    </citation>
    <scope>NUCLEOTIDE SEQUENCE [LARGE SCALE GENOMIC DNA]</scope>
    <source>
        <strain evidence="2">cv. Dabenzi</strain>
    </source>
</reference>
<protein>
    <submittedName>
        <fullName evidence="1">Uncharacterized protein</fullName>
    </submittedName>
</protein>
<accession>A0A218XED8</accession>
<evidence type="ECO:0000313" key="1">
    <source>
        <dbReference type="EMBL" id="OWM83317.1"/>
    </source>
</evidence>
<organism evidence="1 2">
    <name type="scientific">Punica granatum</name>
    <name type="common">Pomegranate</name>
    <dbReference type="NCBI Taxonomy" id="22663"/>
    <lineage>
        <taxon>Eukaryota</taxon>
        <taxon>Viridiplantae</taxon>
        <taxon>Streptophyta</taxon>
        <taxon>Embryophyta</taxon>
        <taxon>Tracheophyta</taxon>
        <taxon>Spermatophyta</taxon>
        <taxon>Magnoliopsida</taxon>
        <taxon>eudicotyledons</taxon>
        <taxon>Gunneridae</taxon>
        <taxon>Pentapetalae</taxon>
        <taxon>rosids</taxon>
        <taxon>malvids</taxon>
        <taxon>Myrtales</taxon>
        <taxon>Lythraceae</taxon>
        <taxon>Punica</taxon>
    </lineage>
</organism>
<name>A0A218XED8_PUNGR</name>
<comment type="caution">
    <text evidence="1">The sequence shown here is derived from an EMBL/GenBank/DDBJ whole genome shotgun (WGS) entry which is preliminary data.</text>
</comment>
<gene>
    <name evidence="1" type="ORF">CDL15_Pgr012798</name>
</gene>
<dbReference type="EMBL" id="MTKT01001932">
    <property type="protein sequence ID" value="OWM83317.1"/>
    <property type="molecule type" value="Genomic_DNA"/>
</dbReference>
<dbReference type="AlphaFoldDB" id="A0A218XED8"/>